<protein>
    <submittedName>
        <fullName evidence="1">Pilus assembly protein FimV</fullName>
    </submittedName>
</protein>
<comment type="caution">
    <text evidence="1">The sequence shown here is derived from an EMBL/GenBank/DDBJ whole genome shotgun (WGS) entry which is preliminary data.</text>
</comment>
<organism evidence="1 2">
    <name type="scientific">Vogesella aquatica</name>
    <dbReference type="NCBI Taxonomy" id="2984206"/>
    <lineage>
        <taxon>Bacteria</taxon>
        <taxon>Pseudomonadati</taxon>
        <taxon>Pseudomonadota</taxon>
        <taxon>Betaproteobacteria</taxon>
        <taxon>Neisseriales</taxon>
        <taxon>Chromobacteriaceae</taxon>
        <taxon>Vogesella</taxon>
    </lineage>
</organism>
<keyword evidence="2" id="KW-1185">Reference proteome</keyword>
<dbReference type="EMBL" id="JAQQLF010000015">
    <property type="protein sequence ID" value="MDC7718064.1"/>
    <property type="molecule type" value="Genomic_DNA"/>
</dbReference>
<accession>A0ABT5IZR9</accession>
<name>A0ABT5IZR9_9NEIS</name>
<proteinExistence type="predicted"/>
<reference evidence="1 2" key="1">
    <citation type="submission" date="2023-01" db="EMBL/GenBank/DDBJ databases">
        <title>Novel species of the genus Vogesella isolated from rivers.</title>
        <authorList>
            <person name="Lu H."/>
        </authorList>
    </citation>
    <scope>NUCLEOTIDE SEQUENCE [LARGE SCALE GENOMIC DNA]</scope>
    <source>
        <strain evidence="1 2">DC21W</strain>
    </source>
</reference>
<dbReference type="Proteomes" id="UP001219956">
    <property type="component" value="Unassembled WGS sequence"/>
</dbReference>
<gene>
    <name evidence="1" type="ORF">PQU95_12670</name>
</gene>
<sequence>MLGLVKKLADKMQTSQEMGLLSHTPWRYVPPRERLIDPIGEAEVFLAYGKRREALQVLSHTLRHEPDNLAAKMLLLQTLAYLRDIPAYCKLARELAPQLAGQGSWHTICAEGQALAPYEPLFMYRA</sequence>
<dbReference type="RefSeq" id="WP_272752362.1">
    <property type="nucleotide sequence ID" value="NZ_JAQQLF010000015.1"/>
</dbReference>
<evidence type="ECO:0000313" key="2">
    <source>
        <dbReference type="Proteomes" id="UP001219956"/>
    </source>
</evidence>
<evidence type="ECO:0000313" key="1">
    <source>
        <dbReference type="EMBL" id="MDC7718064.1"/>
    </source>
</evidence>